<dbReference type="EC" id="3.5.1.28" evidence="2"/>
<proteinExistence type="predicted"/>
<comment type="caution">
    <text evidence="2">The sequence shown here is derived from an EMBL/GenBank/DDBJ whole genome shotgun (WGS) entry which is preliminary data.</text>
</comment>
<protein>
    <submittedName>
        <fullName evidence="2">N-acetylmuramoyl-L-alanine amidase</fullName>
        <ecNumber evidence="2">3.5.1.28</ecNumber>
    </submittedName>
</protein>
<dbReference type="Proteomes" id="UP001597176">
    <property type="component" value="Unassembled WGS sequence"/>
</dbReference>
<dbReference type="InterPro" id="IPR055245">
    <property type="entry name" value="HTH_proteobacteria"/>
</dbReference>
<reference evidence="3" key="1">
    <citation type="journal article" date="2019" name="Int. J. Syst. Evol. Microbiol.">
        <title>The Global Catalogue of Microorganisms (GCM) 10K type strain sequencing project: providing services to taxonomists for standard genome sequencing and annotation.</title>
        <authorList>
            <consortium name="The Broad Institute Genomics Platform"/>
            <consortium name="The Broad Institute Genome Sequencing Center for Infectious Disease"/>
            <person name="Wu L."/>
            <person name="Ma J."/>
        </authorList>
    </citation>
    <scope>NUCLEOTIDE SEQUENCE [LARGE SCALE GENOMIC DNA]</scope>
    <source>
        <strain evidence="3">CCUG 56108</strain>
    </source>
</reference>
<evidence type="ECO:0000313" key="2">
    <source>
        <dbReference type="EMBL" id="MFD1303515.1"/>
    </source>
</evidence>
<dbReference type="Gene3D" id="3.40.80.10">
    <property type="entry name" value="Peptidoglycan recognition protein-like"/>
    <property type="match status" value="1"/>
</dbReference>
<feature type="domain" description="Peptidoglycan recognition protein family" evidence="1">
    <location>
        <begin position="3"/>
        <end position="119"/>
    </location>
</feature>
<dbReference type="Pfam" id="PF14090">
    <property type="entry name" value="HTH_39"/>
    <property type="match status" value="1"/>
</dbReference>
<accession>A0ABW3X320</accession>
<sequence length="235" mass="26395">MFQWRPRNATRRIVVHSSHFPRDVPNHTKVLRAKGREKGLLEVGYHFVIEPDCRVSECRPQVAIGSHTPGYNQDSIGICLAGDYRTGHSPGQLETLLFLVVRLKLEFGDVAVLGHTELNRYLTRELRCPHLDMDQLRVALGVALQGETLPPMQTAPPAPVFKLTPQQTLILDYLASGRTLTTKVAIVSLGIMSLSSRIAELRALGHKITDREAKDHFDRRYVKYQLEGATAQPEE</sequence>
<gene>
    <name evidence="2" type="ORF">ACFQ4G_18235</name>
</gene>
<dbReference type="InterPro" id="IPR006619">
    <property type="entry name" value="PGRP_domain_met/bac"/>
</dbReference>
<dbReference type="CDD" id="cd06583">
    <property type="entry name" value="PGRP"/>
    <property type="match status" value="1"/>
</dbReference>
<evidence type="ECO:0000259" key="1">
    <source>
        <dbReference type="SMART" id="SM00701"/>
    </source>
</evidence>
<dbReference type="GO" id="GO:0008745">
    <property type="term" value="F:N-acetylmuramoyl-L-alanine amidase activity"/>
    <property type="evidence" value="ECO:0007669"/>
    <property type="project" value="UniProtKB-EC"/>
</dbReference>
<name>A0ABW3X320_9HYPH</name>
<evidence type="ECO:0000313" key="3">
    <source>
        <dbReference type="Proteomes" id="UP001597176"/>
    </source>
</evidence>
<dbReference type="EMBL" id="JBHTND010000030">
    <property type="protein sequence ID" value="MFD1303515.1"/>
    <property type="molecule type" value="Genomic_DNA"/>
</dbReference>
<dbReference type="SUPFAM" id="SSF55846">
    <property type="entry name" value="N-acetylmuramoyl-L-alanine amidase-like"/>
    <property type="match status" value="1"/>
</dbReference>
<dbReference type="InterPro" id="IPR036505">
    <property type="entry name" value="Amidase/PGRP_sf"/>
</dbReference>
<keyword evidence="3" id="KW-1185">Reference proteome</keyword>
<dbReference type="SMART" id="SM00701">
    <property type="entry name" value="PGRP"/>
    <property type="match status" value="1"/>
</dbReference>
<organism evidence="2 3">
    <name type="scientific">Methylobacterium marchantiae</name>
    <dbReference type="NCBI Taxonomy" id="600331"/>
    <lineage>
        <taxon>Bacteria</taxon>
        <taxon>Pseudomonadati</taxon>
        <taxon>Pseudomonadota</taxon>
        <taxon>Alphaproteobacteria</taxon>
        <taxon>Hyphomicrobiales</taxon>
        <taxon>Methylobacteriaceae</taxon>
        <taxon>Methylobacterium</taxon>
    </lineage>
</organism>
<keyword evidence="2" id="KW-0378">Hydrolase</keyword>
<dbReference type="InterPro" id="IPR002502">
    <property type="entry name" value="Amidase_domain"/>
</dbReference>
<dbReference type="RefSeq" id="WP_238208519.1">
    <property type="nucleotide sequence ID" value="NZ_JBHTND010000030.1"/>
</dbReference>
<dbReference type="Pfam" id="PF01510">
    <property type="entry name" value="Amidase_2"/>
    <property type="match status" value="1"/>
</dbReference>